<feature type="domain" description="Peptidase M28" evidence="3">
    <location>
        <begin position="886"/>
        <end position="1026"/>
    </location>
</feature>
<keyword evidence="5" id="KW-1185">Reference proteome</keyword>
<dbReference type="SUPFAM" id="SSF53187">
    <property type="entry name" value="Zn-dependent exopeptidases"/>
    <property type="match status" value="2"/>
</dbReference>
<evidence type="ECO:0000256" key="2">
    <source>
        <dbReference type="SAM" id="Phobius"/>
    </source>
</evidence>
<feature type="compositionally biased region" description="Polar residues" evidence="1">
    <location>
        <begin position="777"/>
        <end position="790"/>
    </location>
</feature>
<reference evidence="4 5" key="1">
    <citation type="submission" date="2010-08" db="EMBL/GenBank/DDBJ databases">
        <authorList>
            <person name="Durkin A.S."/>
            <person name="Madupu R."/>
            <person name="Torralba M."/>
            <person name="Gillis M."/>
            <person name="Methe B."/>
            <person name="Sutton G."/>
            <person name="Nelson K.E."/>
        </authorList>
    </citation>
    <scope>NUCLEOTIDE SEQUENCE [LARGE SCALE GENOMIC DNA]</scope>
    <source>
        <strain evidence="4 5">PB189-T1-4</strain>
    </source>
</reference>
<feature type="region of interest" description="Disordered" evidence="1">
    <location>
        <begin position="777"/>
        <end position="799"/>
    </location>
</feature>
<dbReference type="Pfam" id="PF04389">
    <property type="entry name" value="Peptidase_M28"/>
    <property type="match status" value="1"/>
</dbReference>
<accession>A0ABN0B125</accession>
<dbReference type="InterPro" id="IPR007484">
    <property type="entry name" value="Peptidase_M28"/>
</dbReference>
<keyword evidence="2" id="KW-1133">Transmembrane helix</keyword>
<comment type="caution">
    <text evidence="4">The sequence shown here is derived from an EMBL/GenBank/DDBJ whole genome shotgun (WGS) entry which is preliminary data.</text>
</comment>
<organism evidence="4 5">
    <name type="scientific">Fannyhessea vaginae PB189-T1-4</name>
    <dbReference type="NCBI Taxonomy" id="866774"/>
    <lineage>
        <taxon>Bacteria</taxon>
        <taxon>Bacillati</taxon>
        <taxon>Actinomycetota</taxon>
        <taxon>Coriobacteriia</taxon>
        <taxon>Coriobacteriales</taxon>
        <taxon>Atopobiaceae</taxon>
        <taxon>Fannyhessea</taxon>
    </lineage>
</organism>
<sequence length="1030" mass="106727">MAATRTYLNYITKHIDIAPANSQEELDAATMIQTLMSEHNLTVSQQDVATPALGTLIHDALLLLMFVAVLLSGFVGTVVGHIGVLLCIVCAVIIFCERAGIHVVSTLGPVAQSQNIIGFHKGSGPLCIKGVRPIVIVAHYDTPREEVLTQLQLAPYAARLKKLVPMSCIVAIVCVIMQISFLAFIPDAVRRVFWLLGVLCAIPMLAVGVNTVYKKFSVCTEGANSNKASLAAMLSIIDTLKPGNDSAKQWQTGVGGAAGTAGANIEVVSAAEDEGTDEGGKAADAEGEVADAEVEVAAPVTVDGEVVAEASANDLAQNKDDADADDVLAASANEQDASTATDAESTDDFAATKAVAVVAAVEAVTGGDALEAANTANVVNAANTAAASAAGDNAPACLNAHDVARMHEFTYDVAEGSIRRGKDALLALGLLPETCSVSYDVDIKPLHPELFVEPALPEERMPLATLTSKDAMETAQSDEAIEEDAAKISETLRAARARRTRAVVMMSYEEQFPEAAWEPCDESELPGGGAKTAATGAAGADSEAAATAGVADAAAGAHGTHAAKGEDKASSGAAGVPSPDKTQAYSPAQIIETKTAEVDAPAADDSDAAARATNAAREGLSAAAVQEAFDKERQTVLDESNTMARRAALFDLPNPMEVPHDPFATGASEPLSSSDDAVAGDVAVAGDAADNAVDAADAAKRGTWKGGATTRKGLRVIEGGKNPGAMQHDADAELLSDNNNPGMLSADAPVDAARSGAFRVVEGGAGADDEHAGSAAFASTNEDGSHNASTRAAGDGLSLKNNPFVKDGVVELFQTPAAAGATGNEPRDAATPAAPVNAAEVLQEAADNHPENFAEQKELDAKAKDARDHTDEVDAVLSMGNDELRCHDIWFVAAGASELGAAGMHAFLRDHKRDIRGCFLINLDAVGAGSLSILSREGLDDTRACDRRISRLCKRVAENLHIELEEAPYDYAQTDATEAMRSSVRSLTLMGLDANGLPAFRGTNEDVPENIDDKQVKQVAQLVSEVIRRA</sequence>
<feature type="region of interest" description="Disordered" evidence="1">
    <location>
        <begin position="558"/>
        <end position="583"/>
    </location>
</feature>
<feature type="transmembrane region" description="Helical" evidence="2">
    <location>
        <begin position="62"/>
        <end position="95"/>
    </location>
</feature>
<dbReference type="Proteomes" id="UP000004431">
    <property type="component" value="Unassembled WGS sequence"/>
</dbReference>
<evidence type="ECO:0000259" key="3">
    <source>
        <dbReference type="Pfam" id="PF04389"/>
    </source>
</evidence>
<proteinExistence type="predicted"/>
<evidence type="ECO:0000313" key="4">
    <source>
        <dbReference type="EMBL" id="EFL44481.1"/>
    </source>
</evidence>
<dbReference type="RefSeq" id="WP_006303753.1">
    <property type="nucleotide sequence ID" value="NZ_AEDQ01000014.1"/>
</dbReference>
<protein>
    <recommendedName>
        <fullName evidence="3">Peptidase M28 domain-containing protein</fullName>
    </recommendedName>
</protein>
<dbReference type="EMBL" id="AEDQ01000014">
    <property type="protein sequence ID" value="EFL44481.1"/>
    <property type="molecule type" value="Genomic_DNA"/>
</dbReference>
<evidence type="ECO:0000256" key="1">
    <source>
        <dbReference type="SAM" id="MobiDB-lite"/>
    </source>
</evidence>
<feature type="transmembrane region" description="Helical" evidence="2">
    <location>
        <begin position="163"/>
        <end position="185"/>
    </location>
</feature>
<dbReference type="Gene3D" id="3.40.630.10">
    <property type="entry name" value="Zn peptidases"/>
    <property type="match status" value="2"/>
</dbReference>
<keyword evidence="2" id="KW-0472">Membrane</keyword>
<feature type="region of interest" description="Disordered" evidence="1">
    <location>
        <begin position="512"/>
        <end position="536"/>
    </location>
</feature>
<evidence type="ECO:0000313" key="5">
    <source>
        <dbReference type="Proteomes" id="UP000004431"/>
    </source>
</evidence>
<name>A0ABN0B125_9ACTN</name>
<keyword evidence="2" id="KW-0812">Transmembrane</keyword>
<feature type="transmembrane region" description="Helical" evidence="2">
    <location>
        <begin position="192"/>
        <end position="213"/>
    </location>
</feature>
<gene>
    <name evidence="4" type="ORF">HMPREF9248_1113</name>
</gene>